<feature type="domain" description="Peptidase A1" evidence="3">
    <location>
        <begin position="1"/>
        <end position="191"/>
    </location>
</feature>
<dbReference type="Gene3D" id="2.40.70.10">
    <property type="entry name" value="Acid Proteases"/>
    <property type="match status" value="1"/>
</dbReference>
<dbReference type="PANTHER" id="PTHR47967:SF36">
    <property type="entry name" value="PEPTIDASE A1 DOMAIN-CONTAINING PROTEIN"/>
    <property type="match status" value="1"/>
</dbReference>
<evidence type="ECO:0000256" key="2">
    <source>
        <dbReference type="ARBA" id="ARBA00022801"/>
    </source>
</evidence>
<dbReference type="EMBL" id="BJWL01000010">
    <property type="protein sequence ID" value="GFY95555.1"/>
    <property type="molecule type" value="Genomic_DNA"/>
</dbReference>
<dbReference type="PANTHER" id="PTHR47967">
    <property type="entry name" value="OS07G0603500 PROTEIN-RELATED"/>
    <property type="match status" value="1"/>
</dbReference>
<dbReference type="AlphaFoldDB" id="A0A7J0FA72"/>
<dbReference type="InterPro" id="IPR021109">
    <property type="entry name" value="Peptidase_aspartic_dom_sf"/>
</dbReference>
<dbReference type="InterPro" id="IPR033121">
    <property type="entry name" value="PEPTIDASE_A1"/>
</dbReference>
<evidence type="ECO:0000313" key="4">
    <source>
        <dbReference type="EMBL" id="GFY95555.1"/>
    </source>
</evidence>
<protein>
    <submittedName>
        <fullName evidence="4">Eukaryotic aspartyl protease family protein</fullName>
    </submittedName>
</protein>
<keyword evidence="2" id="KW-0378">Hydrolase</keyword>
<dbReference type="GO" id="GO:0005576">
    <property type="term" value="C:extracellular region"/>
    <property type="evidence" value="ECO:0007669"/>
    <property type="project" value="TreeGrafter"/>
</dbReference>
<evidence type="ECO:0000259" key="3">
    <source>
        <dbReference type="PROSITE" id="PS51767"/>
    </source>
</evidence>
<proteinExistence type="predicted"/>
<dbReference type="SUPFAM" id="SSF50630">
    <property type="entry name" value="Acid proteases"/>
    <property type="match status" value="1"/>
</dbReference>
<comment type="caution">
    <text evidence="4">The sequence shown here is derived from an EMBL/GenBank/DDBJ whole genome shotgun (WGS) entry which is preliminary data.</text>
</comment>
<dbReference type="PROSITE" id="PS51767">
    <property type="entry name" value="PEPTIDASE_A1"/>
    <property type="match status" value="1"/>
</dbReference>
<dbReference type="InterPro" id="IPR032799">
    <property type="entry name" value="TAXi_C"/>
</dbReference>
<dbReference type="GO" id="GO:0006508">
    <property type="term" value="P:proteolysis"/>
    <property type="evidence" value="ECO:0007669"/>
    <property type="project" value="UniProtKB-KW"/>
</dbReference>
<keyword evidence="5" id="KW-1185">Reference proteome</keyword>
<dbReference type="OrthoDB" id="2747330at2759"/>
<accession>A0A7J0FA72</accession>
<dbReference type="Proteomes" id="UP000585474">
    <property type="component" value="Unassembled WGS sequence"/>
</dbReference>
<name>A0A7J0FA72_9ERIC</name>
<evidence type="ECO:0000256" key="1">
    <source>
        <dbReference type="ARBA" id="ARBA00022670"/>
    </source>
</evidence>
<dbReference type="InterPro" id="IPR051708">
    <property type="entry name" value="Plant_Aspart_Prot_A1"/>
</dbReference>
<evidence type="ECO:0000313" key="5">
    <source>
        <dbReference type="Proteomes" id="UP000585474"/>
    </source>
</evidence>
<organism evidence="4 5">
    <name type="scientific">Actinidia rufa</name>
    <dbReference type="NCBI Taxonomy" id="165716"/>
    <lineage>
        <taxon>Eukaryota</taxon>
        <taxon>Viridiplantae</taxon>
        <taxon>Streptophyta</taxon>
        <taxon>Embryophyta</taxon>
        <taxon>Tracheophyta</taxon>
        <taxon>Spermatophyta</taxon>
        <taxon>Magnoliopsida</taxon>
        <taxon>eudicotyledons</taxon>
        <taxon>Gunneridae</taxon>
        <taxon>Pentapetalae</taxon>
        <taxon>asterids</taxon>
        <taxon>Ericales</taxon>
        <taxon>Actinidiaceae</taxon>
        <taxon>Actinidia</taxon>
    </lineage>
</organism>
<reference evidence="4 5" key="1">
    <citation type="submission" date="2019-07" db="EMBL/GenBank/DDBJ databases">
        <title>De Novo Assembly of kiwifruit Actinidia rufa.</title>
        <authorList>
            <person name="Sugita-Konishi S."/>
            <person name="Sato K."/>
            <person name="Mori E."/>
            <person name="Abe Y."/>
            <person name="Kisaki G."/>
            <person name="Hamano K."/>
            <person name="Suezawa K."/>
            <person name="Otani M."/>
            <person name="Fukuda T."/>
            <person name="Manabe T."/>
            <person name="Gomi K."/>
            <person name="Tabuchi M."/>
            <person name="Akimitsu K."/>
            <person name="Kataoka I."/>
        </authorList>
    </citation>
    <scope>NUCLEOTIDE SEQUENCE [LARGE SCALE GENOMIC DNA]</scope>
    <source>
        <strain evidence="5">cv. Fuchu</strain>
    </source>
</reference>
<gene>
    <name evidence="4" type="ORF">Acr_10g0009400</name>
</gene>
<dbReference type="Pfam" id="PF14541">
    <property type="entry name" value="TAXi_C"/>
    <property type="match status" value="1"/>
</dbReference>
<sequence>MGFKKFSYCLLSHRFDDMTASCNLVLAGILLRAFTKNHRRGRRVKVPYRFLVLGSDGHGGTIIDSGTTFTFLEIEAFEVVAQEFEMQMAHYRRAANVENQSGLRLCFNISGEKSLLLPELVFHFKGGEKMALPVADYFSFLGDSSTVCMTLVTDGVVELEIAVGSLIILGNFQQQNFYLEYDLENERLGFRKQICK</sequence>
<keyword evidence="1 4" id="KW-0645">Protease</keyword>
<dbReference type="GO" id="GO:0008233">
    <property type="term" value="F:peptidase activity"/>
    <property type="evidence" value="ECO:0007669"/>
    <property type="project" value="UniProtKB-KW"/>
</dbReference>